<feature type="short sequence motif" description="GXSXG" evidence="4">
    <location>
        <begin position="97"/>
        <end position="101"/>
    </location>
</feature>
<sequence>MKRIVPAFLVFNFPLSPISHHFVTRILALSGLGRICLLYLLPITLYLVPIPFFAQDSIPKQPKIGLVLSGGGAKGLAHIGVLKVIEKAGIKIDYIGGTSMGAIIGGLYASGYTATQLDSIFNNTDYNAVIQDFVPRSSKNFYEKANDERYAFALPFNKFKIGIPTALSKGLYNYNMITRLTATVRHERDFKKLPIPFLCIATDIETGQEVLLDQGFLAQSVLASGAFPSLYSPLIIDGKYLIDGGVINNYPLDEVKKMGADIIIGVDVQDDLKSRESLEDATRILVQISNLQMIQKMQEKKKLTDVYIRPDVEEYSVISFDKGAKIIERGESAANNVIEQLYTLSTSYQKQKTIVPFTETDSLFISSISHTQLENYTRAYIVGKLRFKPGRKISFAELKQGIENLNATQNFGSINYTLEKEGSGDRINLNLTENPHKAFLKLGLHYDGLFKSGILVNFTQKKIVFKNDIFSTDVVLGDNFRYNLDYYIDNGFHWSFGVKSRFTGFNRNVTTDFSQGVLFTTPDVNSINIDFSDFTNQIYMQTVFVQKFMVAGGLEYKHLKLKSETLNNEGTIIENSDYLSAFGYLKYDSFDNKYFPKKGWYFNGDIQAFLFSSDYTNTFSKFTILKADAGFAQKLFNRTTLTIQTEGGLSIGEQTVPFFNFVFGGYGFYPLNNFKPFYGYDFLSFAGNSYVKGQFQLDYEIFRKNHLNFSANFANVGDKLFDSSDWLNRPAYTGYGFGYGLETIFGPVEIKHSWSPETKDHHTWFSVGFWF</sequence>
<dbReference type="Gene3D" id="3.40.1090.10">
    <property type="entry name" value="Cytosolic phospholipase A2 catalytic domain"/>
    <property type="match status" value="2"/>
</dbReference>
<feature type="active site" description="Proton acceptor" evidence="4">
    <location>
        <position position="243"/>
    </location>
</feature>
<keyword evidence="2 4" id="KW-0442">Lipid degradation</keyword>
<gene>
    <name evidence="7" type="ORF">B0I10_103288</name>
</gene>
<keyword evidence="5" id="KW-0812">Transmembrane</keyword>
<dbReference type="InterPro" id="IPR002641">
    <property type="entry name" value="PNPLA_dom"/>
</dbReference>
<evidence type="ECO:0000256" key="4">
    <source>
        <dbReference type="PROSITE-ProRule" id="PRU01161"/>
    </source>
</evidence>
<dbReference type="Pfam" id="PF01734">
    <property type="entry name" value="Patatin"/>
    <property type="match status" value="1"/>
</dbReference>
<feature type="domain" description="PNPLA" evidence="6">
    <location>
        <begin position="66"/>
        <end position="256"/>
    </location>
</feature>
<organism evidence="7 8">
    <name type="scientific">Flavobacterium lacus</name>
    <dbReference type="NCBI Taxonomy" id="1353778"/>
    <lineage>
        <taxon>Bacteria</taxon>
        <taxon>Pseudomonadati</taxon>
        <taxon>Bacteroidota</taxon>
        <taxon>Flavobacteriia</taxon>
        <taxon>Flavobacteriales</taxon>
        <taxon>Flavobacteriaceae</taxon>
        <taxon>Flavobacterium</taxon>
    </lineage>
</organism>
<feature type="active site" description="Nucleophile" evidence="4">
    <location>
        <position position="99"/>
    </location>
</feature>
<evidence type="ECO:0000256" key="2">
    <source>
        <dbReference type="ARBA" id="ARBA00022963"/>
    </source>
</evidence>
<proteinExistence type="predicted"/>
<dbReference type="InterPro" id="IPR050301">
    <property type="entry name" value="NTE"/>
</dbReference>
<keyword evidence="5" id="KW-1133">Transmembrane helix</keyword>
<protein>
    <submittedName>
        <fullName evidence="7">NTE family protein</fullName>
    </submittedName>
</protein>
<dbReference type="Proteomes" id="UP000249518">
    <property type="component" value="Unassembled WGS sequence"/>
</dbReference>
<dbReference type="PROSITE" id="PS51635">
    <property type="entry name" value="PNPLA"/>
    <property type="match status" value="1"/>
</dbReference>
<dbReference type="SUPFAM" id="SSF52151">
    <property type="entry name" value="FabD/lysophospholipase-like"/>
    <property type="match status" value="1"/>
</dbReference>
<reference evidence="7 8" key="1">
    <citation type="submission" date="2018-06" db="EMBL/GenBank/DDBJ databases">
        <title>Genomic Encyclopedia of Type Strains, Phase III (KMG-III): the genomes of soil and plant-associated and newly described type strains.</title>
        <authorList>
            <person name="Whitman W."/>
        </authorList>
    </citation>
    <scope>NUCLEOTIDE SEQUENCE [LARGE SCALE GENOMIC DNA]</scope>
    <source>
        <strain evidence="7 8">CGMCC 1.12504</strain>
    </source>
</reference>
<dbReference type="EMBL" id="QLSV01000003">
    <property type="protein sequence ID" value="RAR49865.1"/>
    <property type="molecule type" value="Genomic_DNA"/>
</dbReference>
<keyword evidence="8" id="KW-1185">Reference proteome</keyword>
<dbReference type="GO" id="GO:0016042">
    <property type="term" value="P:lipid catabolic process"/>
    <property type="evidence" value="ECO:0007669"/>
    <property type="project" value="UniProtKB-UniRule"/>
</dbReference>
<name>A0A328WX33_9FLAO</name>
<evidence type="ECO:0000256" key="3">
    <source>
        <dbReference type="ARBA" id="ARBA00023098"/>
    </source>
</evidence>
<dbReference type="Pfam" id="PF19143">
    <property type="entry name" value="Omp85_2"/>
    <property type="match status" value="1"/>
</dbReference>
<keyword evidence="5" id="KW-0472">Membrane</keyword>
<dbReference type="InterPro" id="IPR043864">
    <property type="entry name" value="Omp85-like_dom"/>
</dbReference>
<dbReference type="CDD" id="cd07205">
    <property type="entry name" value="Pat_PNPLA6_PNPLA7_NTE1_like"/>
    <property type="match status" value="1"/>
</dbReference>
<dbReference type="GO" id="GO:0016787">
    <property type="term" value="F:hydrolase activity"/>
    <property type="evidence" value="ECO:0007669"/>
    <property type="project" value="UniProtKB-UniRule"/>
</dbReference>
<evidence type="ECO:0000259" key="6">
    <source>
        <dbReference type="PROSITE" id="PS51635"/>
    </source>
</evidence>
<keyword evidence="3 4" id="KW-0443">Lipid metabolism</keyword>
<feature type="short sequence motif" description="DGA/G" evidence="4">
    <location>
        <begin position="243"/>
        <end position="245"/>
    </location>
</feature>
<evidence type="ECO:0000313" key="7">
    <source>
        <dbReference type="EMBL" id="RAR49865.1"/>
    </source>
</evidence>
<feature type="short sequence motif" description="GXGXXG" evidence="4">
    <location>
        <begin position="70"/>
        <end position="75"/>
    </location>
</feature>
<keyword evidence="1 4" id="KW-0378">Hydrolase</keyword>
<comment type="caution">
    <text evidence="7">The sequence shown here is derived from an EMBL/GenBank/DDBJ whole genome shotgun (WGS) entry which is preliminary data.</text>
</comment>
<evidence type="ECO:0000256" key="1">
    <source>
        <dbReference type="ARBA" id="ARBA00022801"/>
    </source>
</evidence>
<evidence type="ECO:0000313" key="8">
    <source>
        <dbReference type="Proteomes" id="UP000249518"/>
    </source>
</evidence>
<dbReference type="PANTHER" id="PTHR14226:SF76">
    <property type="entry name" value="NTE FAMILY PROTEIN RSSA"/>
    <property type="match status" value="1"/>
</dbReference>
<dbReference type="AlphaFoldDB" id="A0A328WX33"/>
<accession>A0A328WX33</accession>
<feature type="transmembrane region" description="Helical" evidence="5">
    <location>
        <begin position="35"/>
        <end position="54"/>
    </location>
</feature>
<dbReference type="PANTHER" id="PTHR14226">
    <property type="entry name" value="NEUROPATHY TARGET ESTERASE/SWISS CHEESE D.MELANOGASTER"/>
    <property type="match status" value="1"/>
</dbReference>
<evidence type="ECO:0000256" key="5">
    <source>
        <dbReference type="SAM" id="Phobius"/>
    </source>
</evidence>
<dbReference type="InterPro" id="IPR016035">
    <property type="entry name" value="Acyl_Trfase/lysoPLipase"/>
</dbReference>